<proteinExistence type="predicted"/>
<dbReference type="AlphaFoldDB" id="A0A2A9DWC7"/>
<dbReference type="Proteomes" id="UP000221369">
    <property type="component" value="Unassembled WGS sequence"/>
</dbReference>
<keyword evidence="1" id="KW-1133">Transmembrane helix</keyword>
<keyword evidence="3" id="KW-1185">Reference proteome</keyword>
<dbReference type="EMBL" id="PDJE01000001">
    <property type="protein sequence ID" value="PFG30988.1"/>
    <property type="molecule type" value="Genomic_DNA"/>
</dbReference>
<accession>A0A2A9DWC7</accession>
<name>A0A2A9DWC7_9MICO</name>
<evidence type="ECO:0000256" key="1">
    <source>
        <dbReference type="SAM" id="Phobius"/>
    </source>
</evidence>
<keyword evidence="1" id="KW-0812">Transmembrane</keyword>
<dbReference type="RefSeq" id="WP_098407388.1">
    <property type="nucleotide sequence ID" value="NZ_PDJE01000001.1"/>
</dbReference>
<feature type="transmembrane region" description="Helical" evidence="1">
    <location>
        <begin position="52"/>
        <end position="74"/>
    </location>
</feature>
<sequence length="174" mass="18506">MNARKTANRMLLVGVLIIVVSAVAAIPLRAVLGSVRPADIALLDAFAPLHSLQTWALVCGCAFIALSFPLRALHGRQLSVRHRRSLATLLLVVGVGCVVVGLLSVPLISWLSNVLMLTNTGQDVLFIAGPVLFPIISQAVPHTGLVLIPASVLQRAIERDATDRARIFSGPRAE</sequence>
<reference evidence="2 3" key="1">
    <citation type="submission" date="2017-10" db="EMBL/GenBank/DDBJ databases">
        <title>Sequencing the genomes of 1000 actinobacteria strains.</title>
        <authorList>
            <person name="Klenk H.-P."/>
        </authorList>
    </citation>
    <scope>NUCLEOTIDE SEQUENCE [LARGE SCALE GENOMIC DNA]</scope>
    <source>
        <strain evidence="2 3">DSM 21798</strain>
    </source>
</reference>
<evidence type="ECO:0000313" key="2">
    <source>
        <dbReference type="EMBL" id="PFG30988.1"/>
    </source>
</evidence>
<feature type="transmembrane region" description="Helical" evidence="1">
    <location>
        <begin position="12"/>
        <end position="32"/>
    </location>
</feature>
<organism evidence="2 3">
    <name type="scientific">Paramicrobacterium agarici</name>
    <dbReference type="NCBI Taxonomy" id="630514"/>
    <lineage>
        <taxon>Bacteria</taxon>
        <taxon>Bacillati</taxon>
        <taxon>Actinomycetota</taxon>
        <taxon>Actinomycetes</taxon>
        <taxon>Micrococcales</taxon>
        <taxon>Microbacteriaceae</taxon>
        <taxon>Paramicrobacterium</taxon>
    </lineage>
</organism>
<comment type="caution">
    <text evidence="2">The sequence shown here is derived from an EMBL/GenBank/DDBJ whole genome shotgun (WGS) entry which is preliminary data.</text>
</comment>
<feature type="transmembrane region" description="Helical" evidence="1">
    <location>
        <begin position="86"/>
        <end position="112"/>
    </location>
</feature>
<keyword evidence="1" id="KW-0472">Membrane</keyword>
<protein>
    <submittedName>
        <fullName evidence="2">Uncharacterized protein</fullName>
    </submittedName>
</protein>
<gene>
    <name evidence="2" type="ORF">ATJ78_1933</name>
</gene>
<feature type="transmembrane region" description="Helical" evidence="1">
    <location>
        <begin position="124"/>
        <end position="148"/>
    </location>
</feature>
<evidence type="ECO:0000313" key="3">
    <source>
        <dbReference type="Proteomes" id="UP000221369"/>
    </source>
</evidence>